<evidence type="ECO:0000256" key="6">
    <source>
        <dbReference type="ARBA" id="ARBA00023014"/>
    </source>
</evidence>
<dbReference type="Pfam" id="PF03460">
    <property type="entry name" value="NIR_SIR_ferr"/>
    <property type="match status" value="2"/>
</dbReference>
<feature type="domain" description="Nitrite/Sulfite reductase ferredoxin-like" evidence="7">
    <location>
        <begin position="240"/>
        <end position="287"/>
    </location>
</feature>
<dbReference type="Proteomes" id="UP001431634">
    <property type="component" value="Unassembled WGS sequence"/>
</dbReference>
<keyword evidence="1" id="KW-0004">4Fe-4S</keyword>
<keyword evidence="4" id="KW-0560">Oxidoreductase</keyword>
<dbReference type="Gene3D" id="3.90.480.20">
    <property type="match status" value="1"/>
</dbReference>
<dbReference type="EMBL" id="JASBAO010000001">
    <property type="protein sequence ID" value="MDI2090929.1"/>
    <property type="molecule type" value="Genomic_DNA"/>
</dbReference>
<dbReference type="InterPro" id="IPR036136">
    <property type="entry name" value="Nit/Sulf_reduc_fer-like_dom_sf"/>
</dbReference>
<dbReference type="PANTHER" id="PTHR32439">
    <property type="entry name" value="FERREDOXIN--NITRITE REDUCTASE, CHLOROPLASTIC"/>
    <property type="match status" value="1"/>
</dbReference>
<dbReference type="Gene3D" id="3.90.480.10">
    <property type="entry name" value="Sulfite Reductase Hemoprotein,Domain 2"/>
    <property type="match status" value="1"/>
</dbReference>
<keyword evidence="6" id="KW-0411">Iron-sulfur</keyword>
<evidence type="ECO:0000313" key="8">
    <source>
        <dbReference type="EMBL" id="MDI2090929.1"/>
    </source>
</evidence>
<evidence type="ECO:0000256" key="3">
    <source>
        <dbReference type="ARBA" id="ARBA00022723"/>
    </source>
</evidence>
<evidence type="ECO:0000256" key="1">
    <source>
        <dbReference type="ARBA" id="ARBA00022485"/>
    </source>
</evidence>
<organism evidence="8 9">
    <name type="scientific">Commensalibacter oyaizuii</name>
    <dbReference type="NCBI Taxonomy" id="3043873"/>
    <lineage>
        <taxon>Bacteria</taxon>
        <taxon>Pseudomonadati</taxon>
        <taxon>Pseudomonadota</taxon>
        <taxon>Alphaproteobacteria</taxon>
        <taxon>Acetobacterales</taxon>
        <taxon>Acetobacteraceae</taxon>
    </lineage>
</organism>
<keyword evidence="9" id="KW-1185">Reference proteome</keyword>
<sequence>MNNIRRGWCPSLYRPMETGDGFLCRIKPFFSSITSDQAFFIAQIAKDYGNGYMNISQKANLQLRGFSPKDISHLIPSIVEHHLASPDLKTEEKRNFLISPFTDLDPLCHPETKNLAVTLQDLILQNCQLHPLSGKFSFLVDGQGQFSLDQHYSDINIRAHHHKWCIQLGRYPSVIACDVQTAPYIALEILQFCINNNIKRLIDPKNAQLFLDQTSYPTFTYTPKIMTTPPVGDIKDIGIHVGIPFGLLTATQLQHLGVIAQQFGNATLQLTPWHSIILPNCSTRNLSSLTDFIITPEDPRLNVILCPGKPFCIQGQQPTLKDITRLLPHLSSYTAPIHLSGCAKGCASPQSNPITLCATSTGYNLIFDGKATEKTSYQDLNLTEIISLLKTHSSSTL</sequence>
<gene>
    <name evidence="8" type="ORF">QJV27_06015</name>
</gene>
<name>A0ABT6Q359_9PROT</name>
<evidence type="ECO:0000256" key="4">
    <source>
        <dbReference type="ARBA" id="ARBA00023002"/>
    </source>
</evidence>
<dbReference type="SUPFAM" id="SSF55124">
    <property type="entry name" value="Nitrite/Sulfite reductase N-terminal domain-like"/>
    <property type="match status" value="2"/>
</dbReference>
<dbReference type="Gene3D" id="3.30.413.10">
    <property type="entry name" value="Sulfite Reductase Hemoprotein, domain 1"/>
    <property type="match status" value="2"/>
</dbReference>
<keyword evidence="2" id="KW-0349">Heme</keyword>
<reference evidence="8" key="1">
    <citation type="submission" date="2023-05" db="EMBL/GenBank/DDBJ databases">
        <title>Whole genome sequence of Commensalibacter sp.</title>
        <authorList>
            <person name="Charoenyingcharoen P."/>
            <person name="Yukphan P."/>
        </authorList>
    </citation>
    <scope>NUCLEOTIDE SEQUENCE</scope>
    <source>
        <strain evidence="8">TBRC 16381</strain>
    </source>
</reference>
<keyword evidence="3" id="KW-0479">Metal-binding</keyword>
<keyword evidence="5" id="KW-0408">Iron</keyword>
<protein>
    <recommendedName>
        <fullName evidence="7">Nitrite/Sulfite reductase ferredoxin-like domain-containing protein</fullName>
    </recommendedName>
</protein>
<dbReference type="InterPro" id="IPR005117">
    <property type="entry name" value="NiRdtase/SiRdtase_haem-b_fer"/>
</dbReference>
<dbReference type="InterPro" id="IPR051329">
    <property type="entry name" value="NIR_SIR_4Fe-4S"/>
</dbReference>
<comment type="caution">
    <text evidence="8">The sequence shown here is derived from an EMBL/GenBank/DDBJ whole genome shotgun (WGS) entry which is preliminary data.</text>
</comment>
<evidence type="ECO:0000256" key="2">
    <source>
        <dbReference type="ARBA" id="ARBA00022617"/>
    </source>
</evidence>
<evidence type="ECO:0000259" key="7">
    <source>
        <dbReference type="Pfam" id="PF03460"/>
    </source>
</evidence>
<dbReference type="SUPFAM" id="SSF56014">
    <property type="entry name" value="Nitrite and sulphite reductase 4Fe-4S domain-like"/>
    <property type="match status" value="2"/>
</dbReference>
<feature type="domain" description="Nitrite/Sulfite reductase ferredoxin-like" evidence="7">
    <location>
        <begin position="14"/>
        <end position="72"/>
    </location>
</feature>
<evidence type="ECO:0000256" key="5">
    <source>
        <dbReference type="ARBA" id="ARBA00023004"/>
    </source>
</evidence>
<dbReference type="PANTHER" id="PTHR32439:SF9">
    <property type="entry name" value="BLR3264 PROTEIN"/>
    <property type="match status" value="1"/>
</dbReference>
<evidence type="ECO:0000313" key="9">
    <source>
        <dbReference type="Proteomes" id="UP001431634"/>
    </source>
</evidence>
<proteinExistence type="predicted"/>
<dbReference type="InterPro" id="IPR045854">
    <property type="entry name" value="NO2/SO3_Rdtase_4Fe4S_sf"/>
</dbReference>
<accession>A0ABT6Q359</accession>
<dbReference type="RefSeq" id="WP_281448048.1">
    <property type="nucleotide sequence ID" value="NZ_JASBAO010000001.1"/>
</dbReference>